<gene>
    <name evidence="4" type="ORF">E2493_11585</name>
</gene>
<dbReference type="PANTHER" id="PTHR22946">
    <property type="entry name" value="DIENELACTONE HYDROLASE DOMAIN-CONTAINING PROTEIN-RELATED"/>
    <property type="match status" value="1"/>
</dbReference>
<dbReference type="InterPro" id="IPR013094">
    <property type="entry name" value="AB_hydrolase_3"/>
</dbReference>
<name>A0A4Y8ZPV4_9SPHN</name>
<evidence type="ECO:0000256" key="2">
    <source>
        <dbReference type="SAM" id="SignalP"/>
    </source>
</evidence>
<evidence type="ECO:0000313" key="5">
    <source>
        <dbReference type="Proteomes" id="UP000298213"/>
    </source>
</evidence>
<dbReference type="Gene3D" id="3.40.50.1820">
    <property type="entry name" value="alpha/beta hydrolase"/>
    <property type="match status" value="1"/>
</dbReference>
<dbReference type="InterPro" id="IPR050261">
    <property type="entry name" value="FrsA_esterase"/>
</dbReference>
<accession>A0A4Y8ZPV4</accession>
<dbReference type="Proteomes" id="UP000298213">
    <property type="component" value="Unassembled WGS sequence"/>
</dbReference>
<feature type="domain" description="Alpha/beta hydrolase fold-3" evidence="3">
    <location>
        <begin position="128"/>
        <end position="334"/>
    </location>
</feature>
<organism evidence="4 5">
    <name type="scientific">Sphingomonas parva</name>
    <dbReference type="NCBI Taxonomy" id="2555898"/>
    <lineage>
        <taxon>Bacteria</taxon>
        <taxon>Pseudomonadati</taxon>
        <taxon>Pseudomonadota</taxon>
        <taxon>Alphaproteobacteria</taxon>
        <taxon>Sphingomonadales</taxon>
        <taxon>Sphingomonadaceae</taxon>
        <taxon>Sphingomonas</taxon>
    </lineage>
</organism>
<dbReference type="EMBL" id="SPDV01000020">
    <property type="protein sequence ID" value="TFI58041.1"/>
    <property type="molecule type" value="Genomic_DNA"/>
</dbReference>
<dbReference type="InterPro" id="IPR029058">
    <property type="entry name" value="AB_hydrolase_fold"/>
</dbReference>
<evidence type="ECO:0000259" key="3">
    <source>
        <dbReference type="Pfam" id="PF07859"/>
    </source>
</evidence>
<sequence length="352" mass="37173">MKHMILVACLFLGACASASAEQTSSDDPTAAAVTTNQLERLEPFDAMQGDPSRRPIYLDAQGREIPEAAYADLPRDAAHPASNRQLVIPSNGFGMNALFLLAAGEGPKPTMLLLHGLPGNERNLDLAQAVRRAGWNVLTFTYRGAWGSQGTFSIQHALEDTKAALAFLRSDAAAREYGIDRSRLVLAGHSMGGYAAAFTAANDLLSAPRADHGPPERWEPLAGLILLDAWPIGETAAQVKAAGAAGRQALIASFDDLGHALGPITAADIADELDRRGGQWALAPLAARLSVTPVLSVYASGGLAAENRAFAAALRKAGAKRVTDVGLESDHAFADKRITLAAEVVRWLEALR</sequence>
<feature type="signal peptide" evidence="2">
    <location>
        <begin position="1"/>
        <end position="20"/>
    </location>
</feature>
<dbReference type="PROSITE" id="PS51257">
    <property type="entry name" value="PROKAR_LIPOPROTEIN"/>
    <property type="match status" value="1"/>
</dbReference>
<protein>
    <submittedName>
        <fullName evidence="4">Alpha/beta fold hydrolase</fullName>
    </submittedName>
</protein>
<dbReference type="AlphaFoldDB" id="A0A4Y8ZPV4"/>
<dbReference type="OrthoDB" id="5902829at2"/>
<dbReference type="PANTHER" id="PTHR22946:SF9">
    <property type="entry name" value="POLYKETIDE TRANSFERASE AF380"/>
    <property type="match status" value="1"/>
</dbReference>
<comment type="caution">
    <text evidence="4">The sequence shown here is derived from an EMBL/GenBank/DDBJ whole genome shotgun (WGS) entry which is preliminary data.</text>
</comment>
<dbReference type="RefSeq" id="WP_135086911.1">
    <property type="nucleotide sequence ID" value="NZ_SPDV01000020.1"/>
</dbReference>
<evidence type="ECO:0000313" key="4">
    <source>
        <dbReference type="EMBL" id="TFI58041.1"/>
    </source>
</evidence>
<dbReference type="Pfam" id="PF07859">
    <property type="entry name" value="Abhydrolase_3"/>
    <property type="match status" value="1"/>
</dbReference>
<keyword evidence="5" id="KW-1185">Reference proteome</keyword>
<feature type="chain" id="PRO_5021294729" evidence="2">
    <location>
        <begin position="21"/>
        <end position="352"/>
    </location>
</feature>
<keyword evidence="1 4" id="KW-0378">Hydrolase</keyword>
<keyword evidence="2" id="KW-0732">Signal</keyword>
<reference evidence="4 5" key="1">
    <citation type="submission" date="2019-03" db="EMBL/GenBank/DDBJ databases">
        <title>Genome sequence of Sphingomonas sp. 17J27-24.</title>
        <authorList>
            <person name="Kim M."/>
            <person name="Maeng S."/>
            <person name="Sathiyaraj S."/>
        </authorList>
    </citation>
    <scope>NUCLEOTIDE SEQUENCE [LARGE SCALE GENOMIC DNA]</scope>
    <source>
        <strain evidence="4 5">17J27-24</strain>
    </source>
</reference>
<dbReference type="SUPFAM" id="SSF53474">
    <property type="entry name" value="alpha/beta-Hydrolases"/>
    <property type="match status" value="1"/>
</dbReference>
<proteinExistence type="predicted"/>
<evidence type="ECO:0000256" key="1">
    <source>
        <dbReference type="ARBA" id="ARBA00022801"/>
    </source>
</evidence>
<dbReference type="GO" id="GO:0052689">
    <property type="term" value="F:carboxylic ester hydrolase activity"/>
    <property type="evidence" value="ECO:0007669"/>
    <property type="project" value="UniProtKB-ARBA"/>
</dbReference>